<dbReference type="EMBL" id="JAAGOA010000030">
    <property type="protein sequence ID" value="NEE04216.1"/>
    <property type="molecule type" value="Genomic_DNA"/>
</dbReference>
<feature type="transmembrane region" description="Helical" evidence="7">
    <location>
        <begin position="89"/>
        <end position="109"/>
    </location>
</feature>
<dbReference type="SUPFAM" id="SSF103473">
    <property type="entry name" value="MFS general substrate transporter"/>
    <property type="match status" value="1"/>
</dbReference>
<evidence type="ECO:0000256" key="1">
    <source>
        <dbReference type="ARBA" id="ARBA00004651"/>
    </source>
</evidence>
<name>A0A6L9SG13_9ACTN</name>
<evidence type="ECO:0000256" key="7">
    <source>
        <dbReference type="SAM" id="Phobius"/>
    </source>
</evidence>
<feature type="transmembrane region" description="Helical" evidence="7">
    <location>
        <begin position="295"/>
        <end position="317"/>
    </location>
</feature>
<keyword evidence="3" id="KW-1003">Cell membrane</keyword>
<keyword evidence="2" id="KW-0813">Transport</keyword>
<dbReference type="Proteomes" id="UP000475214">
    <property type="component" value="Unassembled WGS sequence"/>
</dbReference>
<keyword evidence="5 7" id="KW-1133">Transmembrane helix</keyword>
<feature type="transmembrane region" description="Helical" evidence="7">
    <location>
        <begin position="337"/>
        <end position="356"/>
    </location>
</feature>
<dbReference type="CDD" id="cd17321">
    <property type="entry name" value="MFS_MMR_MDR_like"/>
    <property type="match status" value="1"/>
</dbReference>
<dbReference type="Gene3D" id="1.20.1250.20">
    <property type="entry name" value="MFS general substrate transporter like domains"/>
    <property type="match status" value="1"/>
</dbReference>
<evidence type="ECO:0000256" key="6">
    <source>
        <dbReference type="ARBA" id="ARBA00023136"/>
    </source>
</evidence>
<keyword evidence="4 7" id="KW-0812">Transmembrane</keyword>
<dbReference type="Pfam" id="PF07690">
    <property type="entry name" value="MFS_1"/>
    <property type="match status" value="1"/>
</dbReference>
<dbReference type="InterPro" id="IPR011701">
    <property type="entry name" value="MFS"/>
</dbReference>
<evidence type="ECO:0000256" key="4">
    <source>
        <dbReference type="ARBA" id="ARBA00022692"/>
    </source>
</evidence>
<dbReference type="PROSITE" id="PS50850">
    <property type="entry name" value="MFS"/>
    <property type="match status" value="1"/>
</dbReference>
<evidence type="ECO:0000313" key="10">
    <source>
        <dbReference type="Proteomes" id="UP000475214"/>
    </source>
</evidence>
<protein>
    <submittedName>
        <fullName evidence="9">MFS transporter</fullName>
    </submittedName>
</protein>
<dbReference type="InterPro" id="IPR020846">
    <property type="entry name" value="MFS_dom"/>
</dbReference>
<dbReference type="AlphaFoldDB" id="A0A6L9SG13"/>
<dbReference type="RefSeq" id="WP_163744553.1">
    <property type="nucleotide sequence ID" value="NZ_JAAGOA010000030.1"/>
</dbReference>
<dbReference type="GO" id="GO:0005886">
    <property type="term" value="C:plasma membrane"/>
    <property type="evidence" value="ECO:0007669"/>
    <property type="project" value="UniProtKB-SubCell"/>
</dbReference>
<evidence type="ECO:0000256" key="3">
    <source>
        <dbReference type="ARBA" id="ARBA00022475"/>
    </source>
</evidence>
<dbReference type="Gene3D" id="1.20.1720.10">
    <property type="entry name" value="Multidrug resistance protein D"/>
    <property type="match status" value="1"/>
</dbReference>
<feature type="domain" description="Major facilitator superfamily (MFS) profile" evidence="8">
    <location>
        <begin position="1"/>
        <end position="360"/>
    </location>
</feature>
<dbReference type="InterPro" id="IPR036259">
    <property type="entry name" value="MFS_trans_sf"/>
</dbReference>
<feature type="transmembrane region" description="Helical" evidence="7">
    <location>
        <begin position="194"/>
        <end position="215"/>
    </location>
</feature>
<comment type="subcellular location">
    <subcellularLocation>
        <location evidence="1">Cell membrane</location>
        <topology evidence="1">Multi-pass membrane protein</topology>
    </subcellularLocation>
</comment>
<comment type="caution">
    <text evidence="9">The sequence shown here is derived from an EMBL/GenBank/DDBJ whole genome shotgun (WGS) entry which is preliminary data.</text>
</comment>
<keyword evidence="6 7" id="KW-0472">Membrane</keyword>
<evidence type="ECO:0000259" key="8">
    <source>
        <dbReference type="PROSITE" id="PS50850"/>
    </source>
</evidence>
<reference evidence="9 10" key="1">
    <citation type="submission" date="2020-02" db="EMBL/GenBank/DDBJ databases">
        <authorList>
            <person name="Li X.-J."/>
            <person name="Han X.-M."/>
        </authorList>
    </citation>
    <scope>NUCLEOTIDE SEQUENCE [LARGE SCALE GENOMIC DNA]</scope>
    <source>
        <strain evidence="9 10">CCTCC AB 2017055</strain>
    </source>
</reference>
<evidence type="ECO:0000256" key="2">
    <source>
        <dbReference type="ARBA" id="ARBA00022448"/>
    </source>
</evidence>
<feature type="transmembrane region" description="Helical" evidence="7">
    <location>
        <begin position="55"/>
        <end position="77"/>
    </location>
</feature>
<dbReference type="PANTHER" id="PTHR42718">
    <property type="entry name" value="MAJOR FACILITATOR SUPERFAMILY MULTIDRUG TRANSPORTER MFSC"/>
    <property type="match status" value="1"/>
</dbReference>
<feature type="transmembrane region" description="Helical" evidence="7">
    <location>
        <begin position="28"/>
        <end position="49"/>
    </location>
</feature>
<evidence type="ECO:0000256" key="5">
    <source>
        <dbReference type="ARBA" id="ARBA00022989"/>
    </source>
</evidence>
<sequence>MAAAIIAPSALSIVTTIFRDGAARNKALRAWGAVSGGAGAAGVLLGGVLTDGLGWQWVLWVNVPIGVAVAVLTPRWIPESRMEASTRRFDIPGAVTGTGGLALIVYAIVNAGEAGWGSVETMGLLAAAVVLLGTFVAIEGRSMAPLVPFRILGNRSLTGANVAGLLVGGSVVSMFFFVTLYMQQVLGYSPIEAGLAYLPLTAMIILCSGVASQLVTRFGARSIFVIGLGLVVVALLWFSRVAVDGGYATDVLGPSLVAGAGFGLAFVPMTIAAVSGVQEQESGLASGLINTSQQIGGALGLAVLAAIATSRTDSLLASNNDDPAALADALNAGFQNAFVGGAVVAAVGAVLALAIIPSRDNVRTILSVEPQPADELNRL</sequence>
<proteinExistence type="predicted"/>
<feature type="transmembrane region" description="Helical" evidence="7">
    <location>
        <begin position="251"/>
        <end position="274"/>
    </location>
</feature>
<evidence type="ECO:0000313" key="9">
    <source>
        <dbReference type="EMBL" id="NEE04216.1"/>
    </source>
</evidence>
<keyword evidence="10" id="KW-1185">Reference proteome</keyword>
<organism evidence="9 10">
    <name type="scientific">Phytoactinopolyspora halotolerans</name>
    <dbReference type="NCBI Taxonomy" id="1981512"/>
    <lineage>
        <taxon>Bacteria</taxon>
        <taxon>Bacillati</taxon>
        <taxon>Actinomycetota</taxon>
        <taxon>Actinomycetes</taxon>
        <taxon>Jiangellales</taxon>
        <taxon>Jiangellaceae</taxon>
        <taxon>Phytoactinopolyspora</taxon>
    </lineage>
</organism>
<dbReference type="GO" id="GO:0022857">
    <property type="term" value="F:transmembrane transporter activity"/>
    <property type="evidence" value="ECO:0007669"/>
    <property type="project" value="InterPro"/>
</dbReference>
<gene>
    <name evidence="9" type="ORF">G1H10_29000</name>
</gene>
<feature type="transmembrane region" description="Helical" evidence="7">
    <location>
        <begin position="222"/>
        <end position="239"/>
    </location>
</feature>
<dbReference type="PANTHER" id="PTHR42718:SF46">
    <property type="entry name" value="BLR6921 PROTEIN"/>
    <property type="match status" value="1"/>
</dbReference>
<feature type="transmembrane region" description="Helical" evidence="7">
    <location>
        <begin position="159"/>
        <end position="182"/>
    </location>
</feature>
<feature type="transmembrane region" description="Helical" evidence="7">
    <location>
        <begin position="121"/>
        <end position="138"/>
    </location>
</feature>
<accession>A0A6L9SG13</accession>